<feature type="non-terminal residue" evidence="2">
    <location>
        <position position="30"/>
    </location>
</feature>
<organism evidence="2">
    <name type="scientific">marine sediment metagenome</name>
    <dbReference type="NCBI Taxonomy" id="412755"/>
    <lineage>
        <taxon>unclassified sequences</taxon>
        <taxon>metagenomes</taxon>
        <taxon>ecological metagenomes</taxon>
    </lineage>
</organism>
<dbReference type="AlphaFoldDB" id="A0A0F9IRX3"/>
<proteinExistence type="predicted"/>
<feature type="region of interest" description="Disordered" evidence="1">
    <location>
        <begin position="1"/>
        <end position="30"/>
    </location>
</feature>
<reference evidence="2" key="1">
    <citation type="journal article" date="2015" name="Nature">
        <title>Complex archaea that bridge the gap between prokaryotes and eukaryotes.</title>
        <authorList>
            <person name="Spang A."/>
            <person name="Saw J.H."/>
            <person name="Jorgensen S.L."/>
            <person name="Zaremba-Niedzwiedzka K."/>
            <person name="Martijn J."/>
            <person name="Lind A.E."/>
            <person name="van Eijk R."/>
            <person name="Schleper C."/>
            <person name="Guy L."/>
            <person name="Ettema T.J."/>
        </authorList>
    </citation>
    <scope>NUCLEOTIDE SEQUENCE</scope>
</reference>
<name>A0A0F9IRX3_9ZZZZ</name>
<protein>
    <submittedName>
        <fullName evidence="2">Uncharacterized protein</fullName>
    </submittedName>
</protein>
<evidence type="ECO:0000313" key="2">
    <source>
        <dbReference type="EMBL" id="KKM22639.1"/>
    </source>
</evidence>
<gene>
    <name evidence="2" type="ORF">LCGC14_1623310</name>
</gene>
<sequence length="30" mass="3348">MTRTRKPCPGCGDPPSWQNSPRGWFEVGTV</sequence>
<comment type="caution">
    <text evidence="2">The sequence shown here is derived from an EMBL/GenBank/DDBJ whole genome shotgun (WGS) entry which is preliminary data.</text>
</comment>
<dbReference type="EMBL" id="LAZR01013293">
    <property type="protein sequence ID" value="KKM22639.1"/>
    <property type="molecule type" value="Genomic_DNA"/>
</dbReference>
<evidence type="ECO:0000256" key="1">
    <source>
        <dbReference type="SAM" id="MobiDB-lite"/>
    </source>
</evidence>
<accession>A0A0F9IRX3</accession>